<evidence type="ECO:0000256" key="1">
    <source>
        <dbReference type="ARBA" id="ARBA00022679"/>
    </source>
</evidence>
<dbReference type="SUPFAM" id="SSF55729">
    <property type="entry name" value="Acyl-CoA N-acyltransferases (Nat)"/>
    <property type="match status" value="1"/>
</dbReference>
<accession>A0A4Y7XAM1</accession>
<dbReference type="Pfam" id="PF00583">
    <property type="entry name" value="Acetyltransf_1"/>
    <property type="match status" value="1"/>
</dbReference>
<name>A0A4Y7XAM1_9GAMM</name>
<keyword evidence="5" id="KW-1185">Reference proteome</keyword>
<dbReference type="RefSeq" id="WP_134244913.1">
    <property type="nucleotide sequence ID" value="NZ_SNTY01000047.1"/>
</dbReference>
<evidence type="ECO:0000259" key="3">
    <source>
        <dbReference type="PROSITE" id="PS51186"/>
    </source>
</evidence>
<dbReference type="GO" id="GO:0016747">
    <property type="term" value="F:acyltransferase activity, transferring groups other than amino-acyl groups"/>
    <property type="evidence" value="ECO:0007669"/>
    <property type="project" value="InterPro"/>
</dbReference>
<reference evidence="4 5" key="1">
    <citation type="submission" date="2019-03" db="EMBL/GenBank/DDBJ databases">
        <title>Alkanindiges illinoisensis: a potential pathogenic isolated from ascites of a gastric cancer patient with abdominal metastasis.</title>
        <authorList>
            <person name="Hu X."/>
            <person name="Yang B."/>
            <person name="Yan X."/>
            <person name="Lin L."/>
            <person name="Zhao H."/>
            <person name="Zhou F."/>
            <person name="Su B."/>
            <person name="Chen J."/>
            <person name="Rui Y."/>
            <person name="Wang Q."/>
            <person name="Zheng L."/>
        </authorList>
    </citation>
    <scope>NUCLEOTIDE SEQUENCE [LARGE SCALE GENOMIC DNA]</scope>
    <source>
        <strain evidence="4 5">NFYY 23406</strain>
    </source>
</reference>
<dbReference type="CDD" id="cd04301">
    <property type="entry name" value="NAT_SF"/>
    <property type="match status" value="1"/>
</dbReference>
<dbReference type="InterPro" id="IPR000182">
    <property type="entry name" value="GNAT_dom"/>
</dbReference>
<dbReference type="InterPro" id="IPR016181">
    <property type="entry name" value="Acyl_CoA_acyltransferase"/>
</dbReference>
<keyword evidence="2" id="KW-0012">Acyltransferase</keyword>
<keyword evidence="1 4" id="KW-0808">Transferase</keyword>
<proteinExistence type="predicted"/>
<dbReference type="Proteomes" id="UP000297834">
    <property type="component" value="Unassembled WGS sequence"/>
</dbReference>
<dbReference type="OrthoDB" id="9788300at2"/>
<comment type="caution">
    <text evidence="4">The sequence shown here is derived from an EMBL/GenBank/DDBJ whole genome shotgun (WGS) entry which is preliminary data.</text>
</comment>
<dbReference type="AlphaFoldDB" id="A0A4Y7XAM1"/>
<organism evidence="4 5">
    <name type="scientific">Alkanindiges illinoisensis</name>
    <dbReference type="NCBI Taxonomy" id="197183"/>
    <lineage>
        <taxon>Bacteria</taxon>
        <taxon>Pseudomonadati</taxon>
        <taxon>Pseudomonadota</taxon>
        <taxon>Gammaproteobacteria</taxon>
        <taxon>Moraxellales</taxon>
        <taxon>Moraxellaceae</taxon>
        <taxon>Alkanindiges</taxon>
    </lineage>
</organism>
<gene>
    <name evidence="4" type="ORF">E2B99_10590</name>
</gene>
<dbReference type="InterPro" id="IPR050832">
    <property type="entry name" value="Bact_Acetyltransf"/>
</dbReference>
<evidence type="ECO:0000256" key="2">
    <source>
        <dbReference type="ARBA" id="ARBA00023315"/>
    </source>
</evidence>
<dbReference type="PANTHER" id="PTHR43877">
    <property type="entry name" value="AMINOALKYLPHOSPHONATE N-ACETYLTRANSFERASE-RELATED-RELATED"/>
    <property type="match status" value="1"/>
</dbReference>
<protein>
    <submittedName>
        <fullName evidence="4">GNAT family N-acetyltransferase</fullName>
    </submittedName>
</protein>
<evidence type="ECO:0000313" key="5">
    <source>
        <dbReference type="Proteomes" id="UP000297834"/>
    </source>
</evidence>
<sequence length="168" mass="18528">MLHIRTATLHDLPLISSIQAACYAAEFIEDDIAFASKLQQAAPTCWLACVDQQVVAYLICLPVSPATFPQLNATEFCLTPDANMLYLHDLAVHPDYRTSGAGRQLVQHAKVQARQMGFNTLSLIAVQDSSSYWQKHGFEVIDPASLNLQHKVASFGQDGCLMQHVLDD</sequence>
<dbReference type="PROSITE" id="PS51186">
    <property type="entry name" value="GNAT"/>
    <property type="match status" value="1"/>
</dbReference>
<feature type="domain" description="N-acetyltransferase" evidence="3">
    <location>
        <begin position="2"/>
        <end position="167"/>
    </location>
</feature>
<dbReference type="Gene3D" id="3.40.630.30">
    <property type="match status" value="1"/>
</dbReference>
<evidence type="ECO:0000313" key="4">
    <source>
        <dbReference type="EMBL" id="TEU24998.1"/>
    </source>
</evidence>
<dbReference type="EMBL" id="SNTY01000047">
    <property type="protein sequence ID" value="TEU24998.1"/>
    <property type="molecule type" value="Genomic_DNA"/>
</dbReference>